<dbReference type="SUPFAM" id="SSF54001">
    <property type="entry name" value="Cysteine proteinases"/>
    <property type="match status" value="1"/>
</dbReference>
<feature type="domain" description="SH3b" evidence="7">
    <location>
        <begin position="29"/>
        <end position="92"/>
    </location>
</feature>
<dbReference type="SMART" id="SM00287">
    <property type="entry name" value="SH3b"/>
    <property type="match status" value="1"/>
</dbReference>
<comment type="similarity">
    <text evidence="1">Belongs to the peptidase C40 family.</text>
</comment>
<keyword evidence="4" id="KW-0788">Thiol protease</keyword>
<organism evidence="9 10">
    <name type="scientific">Paenibacillus validus</name>
    <dbReference type="NCBI Taxonomy" id="44253"/>
    <lineage>
        <taxon>Bacteria</taxon>
        <taxon>Bacillati</taxon>
        <taxon>Bacillota</taxon>
        <taxon>Bacilli</taxon>
        <taxon>Bacillales</taxon>
        <taxon>Paenibacillaceae</taxon>
        <taxon>Paenibacillus</taxon>
    </lineage>
</organism>
<feature type="chain" id="PRO_5039695061" evidence="6">
    <location>
        <begin position="24"/>
        <end position="262"/>
    </location>
</feature>
<proteinExistence type="inferred from homology"/>
<keyword evidence="3" id="KW-0378">Hydrolase</keyword>
<dbReference type="PANTHER" id="PTHR47053:SF1">
    <property type="entry name" value="MUREIN DD-ENDOPEPTIDASE MEPH-RELATED"/>
    <property type="match status" value="1"/>
</dbReference>
<sequence>MKKQFVAVVLAATFTVGSLAAYADQAHAAATGTITSSVNFRKQPDTSSAAYGYLKAGEKVTILSKVNAWWYQVQDDQGRTGYISTSSKYVRVSDSSPISSETPSGGSTTASSTGDTTAAIDKIIAAGKKYLGTPYEYGSDRSNTRTFDCSDFVRQAFKEGAGVTLPSDSRAQGSYVKSLGNTTTNWKSLKPGDLMFFMEYRGSSKSSYPSNKANQRITHVGIYLGEGKVLHTYSKESGGVRIDSIENKHWEYRFMFGGSALK</sequence>
<comment type="caution">
    <text evidence="9">The sequence shown here is derived from an EMBL/GenBank/DDBJ whole genome shotgun (WGS) entry which is preliminary data.</text>
</comment>
<dbReference type="EMBL" id="WNZX01000032">
    <property type="protein sequence ID" value="MUG73754.1"/>
    <property type="molecule type" value="Genomic_DNA"/>
</dbReference>
<dbReference type="GO" id="GO:0008234">
    <property type="term" value="F:cysteine-type peptidase activity"/>
    <property type="evidence" value="ECO:0007669"/>
    <property type="project" value="UniProtKB-KW"/>
</dbReference>
<feature type="region of interest" description="Disordered" evidence="5">
    <location>
        <begin position="93"/>
        <end position="114"/>
    </location>
</feature>
<feature type="domain" description="NlpC/P60" evidence="8">
    <location>
        <begin position="117"/>
        <end position="261"/>
    </location>
</feature>
<name>A0A7X2ZF30_9BACL</name>
<reference evidence="9 10" key="1">
    <citation type="submission" date="2019-11" db="EMBL/GenBank/DDBJ databases">
        <title>Draft genome sequences of five Paenibacillus species of dairy origin.</title>
        <authorList>
            <person name="Olajide A.M."/>
            <person name="Chen S."/>
            <person name="Lapointe G."/>
        </authorList>
    </citation>
    <scope>NUCLEOTIDE SEQUENCE [LARGE SCALE GENOMIC DNA]</scope>
    <source>
        <strain evidence="9 10">2CS3</strain>
    </source>
</reference>
<evidence type="ECO:0000313" key="10">
    <source>
        <dbReference type="Proteomes" id="UP000450917"/>
    </source>
</evidence>
<evidence type="ECO:0000256" key="5">
    <source>
        <dbReference type="SAM" id="MobiDB-lite"/>
    </source>
</evidence>
<evidence type="ECO:0000313" key="9">
    <source>
        <dbReference type="EMBL" id="MUG73754.1"/>
    </source>
</evidence>
<dbReference type="InterPro" id="IPR038765">
    <property type="entry name" value="Papain-like_cys_pep_sf"/>
</dbReference>
<dbReference type="InterPro" id="IPR036028">
    <property type="entry name" value="SH3-like_dom_sf"/>
</dbReference>
<dbReference type="InterPro" id="IPR051202">
    <property type="entry name" value="Peptidase_C40"/>
</dbReference>
<dbReference type="Gene3D" id="2.30.30.40">
    <property type="entry name" value="SH3 Domains"/>
    <property type="match status" value="1"/>
</dbReference>
<dbReference type="SUPFAM" id="SSF50044">
    <property type="entry name" value="SH3-domain"/>
    <property type="match status" value="1"/>
</dbReference>
<evidence type="ECO:0000256" key="4">
    <source>
        <dbReference type="ARBA" id="ARBA00022807"/>
    </source>
</evidence>
<dbReference type="PROSITE" id="PS51781">
    <property type="entry name" value="SH3B"/>
    <property type="match status" value="1"/>
</dbReference>
<dbReference type="InterPro" id="IPR000064">
    <property type="entry name" value="NLP_P60_dom"/>
</dbReference>
<dbReference type="GO" id="GO:0006508">
    <property type="term" value="P:proteolysis"/>
    <property type="evidence" value="ECO:0007669"/>
    <property type="project" value="UniProtKB-KW"/>
</dbReference>
<dbReference type="Gene3D" id="3.90.1720.10">
    <property type="entry name" value="endopeptidase domain like (from Nostoc punctiforme)"/>
    <property type="match status" value="1"/>
</dbReference>
<protein>
    <submittedName>
        <fullName evidence="9">SH3 domain-containing protein</fullName>
    </submittedName>
</protein>
<evidence type="ECO:0000256" key="6">
    <source>
        <dbReference type="SAM" id="SignalP"/>
    </source>
</evidence>
<feature type="signal peptide" evidence="6">
    <location>
        <begin position="1"/>
        <end position="23"/>
    </location>
</feature>
<keyword evidence="2" id="KW-0645">Protease</keyword>
<dbReference type="Pfam" id="PF08239">
    <property type="entry name" value="SH3_3"/>
    <property type="match status" value="1"/>
</dbReference>
<keyword evidence="6" id="KW-0732">Signal</keyword>
<dbReference type="PANTHER" id="PTHR47053">
    <property type="entry name" value="MUREIN DD-ENDOPEPTIDASE MEPH-RELATED"/>
    <property type="match status" value="1"/>
</dbReference>
<dbReference type="Pfam" id="PF00877">
    <property type="entry name" value="NLPC_P60"/>
    <property type="match status" value="1"/>
</dbReference>
<dbReference type="Proteomes" id="UP000450917">
    <property type="component" value="Unassembled WGS sequence"/>
</dbReference>
<evidence type="ECO:0000256" key="2">
    <source>
        <dbReference type="ARBA" id="ARBA00022670"/>
    </source>
</evidence>
<keyword evidence="10" id="KW-1185">Reference proteome</keyword>
<gene>
    <name evidence="9" type="ORF">GNP93_24405</name>
</gene>
<evidence type="ECO:0000256" key="1">
    <source>
        <dbReference type="ARBA" id="ARBA00007074"/>
    </source>
</evidence>
<evidence type="ECO:0000259" key="7">
    <source>
        <dbReference type="PROSITE" id="PS51781"/>
    </source>
</evidence>
<dbReference type="CDD" id="cd00174">
    <property type="entry name" value="SH3"/>
    <property type="match status" value="1"/>
</dbReference>
<evidence type="ECO:0000256" key="3">
    <source>
        <dbReference type="ARBA" id="ARBA00022801"/>
    </source>
</evidence>
<dbReference type="PROSITE" id="PS51935">
    <property type="entry name" value="NLPC_P60"/>
    <property type="match status" value="1"/>
</dbReference>
<dbReference type="InterPro" id="IPR003646">
    <property type="entry name" value="SH3-like_bac-type"/>
</dbReference>
<accession>A0A7X2ZF30</accession>
<dbReference type="RefSeq" id="WP_155615707.1">
    <property type="nucleotide sequence ID" value="NZ_JBDLZV010000001.1"/>
</dbReference>
<dbReference type="AlphaFoldDB" id="A0A7X2ZF30"/>
<evidence type="ECO:0000259" key="8">
    <source>
        <dbReference type="PROSITE" id="PS51935"/>
    </source>
</evidence>